<protein>
    <submittedName>
        <fullName evidence="1">Uncharacterized protein</fullName>
    </submittedName>
</protein>
<name>A0A481YY32_9VIRU</name>
<proteinExistence type="predicted"/>
<accession>A0A481YY32</accession>
<dbReference type="EMBL" id="MK500377">
    <property type="protein sequence ID" value="QBK88162.1"/>
    <property type="molecule type" value="Genomic_DNA"/>
</dbReference>
<sequence>MEADEVEEEDEYEFDLQASFLKDDPFKAVLKLKTKKLYDQNL</sequence>
<evidence type="ECO:0000313" key="1">
    <source>
        <dbReference type="EMBL" id="QBK88162.1"/>
    </source>
</evidence>
<organism evidence="1">
    <name type="scientific">Marseillevirus LCMAC202</name>
    <dbReference type="NCBI Taxonomy" id="2506606"/>
    <lineage>
        <taxon>Viruses</taxon>
        <taxon>Varidnaviria</taxon>
        <taxon>Bamfordvirae</taxon>
        <taxon>Nucleocytoviricota</taxon>
        <taxon>Megaviricetes</taxon>
        <taxon>Pimascovirales</taxon>
        <taxon>Pimascovirales incertae sedis</taxon>
        <taxon>Marseilleviridae</taxon>
    </lineage>
</organism>
<reference evidence="1" key="1">
    <citation type="journal article" date="2019" name="MBio">
        <title>Virus Genomes from Deep Sea Sediments Expand the Ocean Megavirome and Support Independent Origins of Viral Gigantism.</title>
        <authorList>
            <person name="Backstrom D."/>
            <person name="Yutin N."/>
            <person name="Jorgensen S.L."/>
            <person name="Dharamshi J."/>
            <person name="Homa F."/>
            <person name="Zaremba-Niedwiedzka K."/>
            <person name="Spang A."/>
            <person name="Wolf Y.I."/>
            <person name="Koonin E.V."/>
            <person name="Ettema T.J."/>
        </authorList>
    </citation>
    <scope>NUCLEOTIDE SEQUENCE</scope>
</reference>
<gene>
    <name evidence="1" type="ORF">LCMAC202_05240</name>
</gene>